<gene>
    <name evidence="1" type="ORF">RirG_212860</name>
</gene>
<sequence length="65" mass="7808">MNVIAAIQNNLINKFWKRIWNLRSYDKESWEHVMNITSKLKNSSRPKGLPVCPNLRTYLICLYHF</sequence>
<evidence type="ECO:0000313" key="2">
    <source>
        <dbReference type="Proteomes" id="UP000022910"/>
    </source>
</evidence>
<dbReference type="EMBL" id="JEMT01027520">
    <property type="protein sequence ID" value="EXX56797.1"/>
    <property type="molecule type" value="Genomic_DNA"/>
</dbReference>
<dbReference type="HOGENOM" id="CLU_2850908_0_0_1"/>
<accession>A0A015IHZ0</accession>
<dbReference type="Proteomes" id="UP000022910">
    <property type="component" value="Unassembled WGS sequence"/>
</dbReference>
<proteinExistence type="predicted"/>
<organism evidence="1 2">
    <name type="scientific">Rhizophagus irregularis (strain DAOM 197198w)</name>
    <name type="common">Glomus intraradices</name>
    <dbReference type="NCBI Taxonomy" id="1432141"/>
    <lineage>
        <taxon>Eukaryota</taxon>
        <taxon>Fungi</taxon>
        <taxon>Fungi incertae sedis</taxon>
        <taxon>Mucoromycota</taxon>
        <taxon>Glomeromycotina</taxon>
        <taxon>Glomeromycetes</taxon>
        <taxon>Glomerales</taxon>
        <taxon>Glomeraceae</taxon>
        <taxon>Rhizophagus</taxon>
    </lineage>
</organism>
<reference evidence="1 2" key="1">
    <citation type="submission" date="2014-02" db="EMBL/GenBank/DDBJ databases">
        <title>Single nucleus genome sequencing reveals high similarity among nuclei of an endomycorrhizal fungus.</title>
        <authorList>
            <person name="Lin K."/>
            <person name="Geurts R."/>
            <person name="Zhang Z."/>
            <person name="Limpens E."/>
            <person name="Saunders D.G."/>
            <person name="Mu D."/>
            <person name="Pang E."/>
            <person name="Cao H."/>
            <person name="Cha H."/>
            <person name="Lin T."/>
            <person name="Zhou Q."/>
            <person name="Shang Y."/>
            <person name="Li Y."/>
            <person name="Ivanov S."/>
            <person name="Sharma T."/>
            <person name="Velzen R.V."/>
            <person name="Ruijter N.D."/>
            <person name="Aanen D.K."/>
            <person name="Win J."/>
            <person name="Kamoun S."/>
            <person name="Bisseling T."/>
            <person name="Huang S."/>
        </authorList>
    </citation>
    <scope>NUCLEOTIDE SEQUENCE [LARGE SCALE GENOMIC DNA]</scope>
    <source>
        <strain evidence="2">DAOM197198w</strain>
    </source>
</reference>
<protein>
    <submittedName>
        <fullName evidence="1">Uncharacterized protein</fullName>
    </submittedName>
</protein>
<comment type="caution">
    <text evidence="1">The sequence shown here is derived from an EMBL/GenBank/DDBJ whole genome shotgun (WGS) entry which is preliminary data.</text>
</comment>
<dbReference type="AlphaFoldDB" id="A0A015IHZ0"/>
<keyword evidence="2" id="KW-1185">Reference proteome</keyword>
<name>A0A015IHZ0_RHIIW</name>
<evidence type="ECO:0000313" key="1">
    <source>
        <dbReference type="EMBL" id="EXX56797.1"/>
    </source>
</evidence>